<evidence type="ECO:0008006" key="4">
    <source>
        <dbReference type="Google" id="ProtNLM"/>
    </source>
</evidence>
<comment type="caution">
    <text evidence="2">The sequence shown here is derived from an EMBL/GenBank/DDBJ whole genome shotgun (WGS) entry which is preliminary data.</text>
</comment>
<reference evidence="2" key="1">
    <citation type="journal article" date="2014" name="Int. J. Syst. Evol. Microbiol.">
        <title>Complete genome sequence of Corynebacterium casei LMG S-19264T (=DSM 44701T), isolated from a smear-ripened cheese.</title>
        <authorList>
            <consortium name="US DOE Joint Genome Institute (JGI-PGF)"/>
            <person name="Walter F."/>
            <person name="Albersmeier A."/>
            <person name="Kalinowski J."/>
            <person name="Ruckert C."/>
        </authorList>
    </citation>
    <scope>NUCLEOTIDE SEQUENCE</scope>
    <source>
        <strain evidence="2">CGMCC 1.15082</strain>
    </source>
</reference>
<dbReference type="InterPro" id="IPR035093">
    <property type="entry name" value="RelE/ParE_toxin_dom_sf"/>
</dbReference>
<evidence type="ECO:0000256" key="1">
    <source>
        <dbReference type="ARBA" id="ARBA00022649"/>
    </source>
</evidence>
<proteinExistence type="predicted"/>
<evidence type="ECO:0000313" key="3">
    <source>
        <dbReference type="Proteomes" id="UP000646478"/>
    </source>
</evidence>
<dbReference type="RefSeq" id="WP_188824834.1">
    <property type="nucleotide sequence ID" value="NZ_BMHH01000011.1"/>
</dbReference>
<gene>
    <name evidence="2" type="ORF">GCM10011491_28200</name>
</gene>
<sequence length="107" mass="12033">MTGYILAKAAEADVRDIMQYTRKQWGAPQMRRYIAALKQGITGLAAGQGASKDMSALYPSLRMARCEHHYVFCLSRKDAPALIIAIFHERMDLMTRLADRLNDQGSN</sequence>
<dbReference type="Gene3D" id="3.30.2310.20">
    <property type="entry name" value="RelE-like"/>
    <property type="match status" value="1"/>
</dbReference>
<reference evidence="2" key="2">
    <citation type="submission" date="2020-09" db="EMBL/GenBank/DDBJ databases">
        <authorList>
            <person name="Sun Q."/>
            <person name="Zhou Y."/>
        </authorList>
    </citation>
    <scope>NUCLEOTIDE SEQUENCE</scope>
    <source>
        <strain evidence="2">CGMCC 1.15082</strain>
    </source>
</reference>
<dbReference type="Proteomes" id="UP000646478">
    <property type="component" value="Unassembled WGS sequence"/>
</dbReference>
<dbReference type="Pfam" id="PF05016">
    <property type="entry name" value="ParE_toxin"/>
    <property type="match status" value="1"/>
</dbReference>
<accession>A0A916SFH7</accession>
<dbReference type="EMBL" id="BMHH01000011">
    <property type="protein sequence ID" value="GGA98308.1"/>
    <property type="molecule type" value="Genomic_DNA"/>
</dbReference>
<name>A0A916SFH7_9HYPH</name>
<evidence type="ECO:0000313" key="2">
    <source>
        <dbReference type="EMBL" id="GGA98308.1"/>
    </source>
</evidence>
<dbReference type="InterPro" id="IPR007712">
    <property type="entry name" value="RelE/ParE_toxin"/>
</dbReference>
<keyword evidence="1" id="KW-1277">Toxin-antitoxin system</keyword>
<dbReference type="AlphaFoldDB" id="A0A916SFH7"/>
<organism evidence="2 3">
    <name type="scientific">Brucella endophytica</name>
    <dbReference type="NCBI Taxonomy" id="1963359"/>
    <lineage>
        <taxon>Bacteria</taxon>
        <taxon>Pseudomonadati</taxon>
        <taxon>Pseudomonadota</taxon>
        <taxon>Alphaproteobacteria</taxon>
        <taxon>Hyphomicrobiales</taxon>
        <taxon>Brucellaceae</taxon>
        <taxon>Brucella/Ochrobactrum group</taxon>
        <taxon>Brucella</taxon>
    </lineage>
</organism>
<keyword evidence="3" id="KW-1185">Reference proteome</keyword>
<protein>
    <recommendedName>
        <fullName evidence="4">Plasmid stabilization protein ParE</fullName>
    </recommendedName>
</protein>